<name>A0A6P8FVN5_CLUHA</name>
<dbReference type="SMART" id="SM00207">
    <property type="entry name" value="TNF"/>
    <property type="match status" value="1"/>
</dbReference>
<dbReference type="CDD" id="cd00184">
    <property type="entry name" value="TNF"/>
    <property type="match status" value="1"/>
</dbReference>
<dbReference type="GO" id="GO:0006955">
    <property type="term" value="P:immune response"/>
    <property type="evidence" value="ECO:0007669"/>
    <property type="project" value="InterPro"/>
</dbReference>
<evidence type="ECO:0000259" key="7">
    <source>
        <dbReference type="PROSITE" id="PS50049"/>
    </source>
</evidence>
<evidence type="ECO:0000256" key="3">
    <source>
        <dbReference type="ARBA" id="ARBA00022514"/>
    </source>
</evidence>
<dbReference type="PROSITE" id="PS50049">
    <property type="entry name" value="THD_2"/>
    <property type="match status" value="1"/>
</dbReference>
<dbReference type="Proteomes" id="UP000515152">
    <property type="component" value="Chromosome 1"/>
</dbReference>
<dbReference type="OrthoDB" id="6072476at2759"/>
<accession>A0A6P8FVN5</accession>
<organism evidence="8 9">
    <name type="scientific">Clupea harengus</name>
    <name type="common">Atlantic herring</name>
    <dbReference type="NCBI Taxonomy" id="7950"/>
    <lineage>
        <taxon>Eukaryota</taxon>
        <taxon>Metazoa</taxon>
        <taxon>Chordata</taxon>
        <taxon>Craniata</taxon>
        <taxon>Vertebrata</taxon>
        <taxon>Euteleostomi</taxon>
        <taxon>Actinopterygii</taxon>
        <taxon>Neopterygii</taxon>
        <taxon>Teleostei</taxon>
        <taxon>Clupei</taxon>
        <taxon>Clupeiformes</taxon>
        <taxon>Clupeoidei</taxon>
        <taxon>Clupeidae</taxon>
        <taxon>Clupea</taxon>
    </lineage>
</organism>
<keyword evidence="6" id="KW-1133">Transmembrane helix</keyword>
<dbReference type="AlphaFoldDB" id="A0A6P8FVN5"/>
<dbReference type="GO" id="GO:0005615">
    <property type="term" value="C:extracellular space"/>
    <property type="evidence" value="ECO:0007669"/>
    <property type="project" value="UniProtKB-KW"/>
</dbReference>
<feature type="transmembrane region" description="Helical" evidence="6">
    <location>
        <begin position="40"/>
        <end position="63"/>
    </location>
</feature>
<evidence type="ECO:0000256" key="2">
    <source>
        <dbReference type="ARBA" id="ARBA00008670"/>
    </source>
</evidence>
<evidence type="ECO:0000313" key="9">
    <source>
        <dbReference type="RefSeq" id="XP_031431988.1"/>
    </source>
</evidence>
<protein>
    <submittedName>
        <fullName evidence="9">Tumor necrosis factor ligand superfamily member 6-like</fullName>
    </submittedName>
</protein>
<reference evidence="9" key="1">
    <citation type="submission" date="2025-08" db="UniProtKB">
        <authorList>
            <consortium name="RefSeq"/>
        </authorList>
    </citation>
    <scope>IDENTIFICATION</scope>
</reference>
<dbReference type="SUPFAM" id="SSF49842">
    <property type="entry name" value="TNF-like"/>
    <property type="match status" value="1"/>
</dbReference>
<evidence type="ECO:0000256" key="6">
    <source>
        <dbReference type="SAM" id="Phobius"/>
    </source>
</evidence>
<dbReference type="KEGG" id="char:105910932"/>
<dbReference type="GO" id="GO:0016020">
    <property type="term" value="C:membrane"/>
    <property type="evidence" value="ECO:0007669"/>
    <property type="project" value="UniProtKB-SubCell"/>
</dbReference>
<keyword evidence="3" id="KW-0202">Cytokine</keyword>
<sequence>MAALGNPYPNVFMVDTHTAYPPPLPPKPLRYRKRSVVQPMLLVLVALALCGMVVEACFIYRLYSKHPQSEDTQDTQQASHQVADKPIPRANPVESPSKPLAHMAGCQRGAADGLMLWDDQGDIILHEMEYKDGVLTIQQEGYYFVYSKIYFAEKHDISLLHSVVRTTDRLPKEMVLLMSREYHPKSAKNFRTNSYIGGMFLLFKGDTIFVKVNNTQVILSTPAENYFGAYMV</sequence>
<feature type="domain" description="THD" evidence="7">
    <location>
        <begin position="99"/>
        <end position="232"/>
    </location>
</feature>
<dbReference type="Gene3D" id="2.60.120.40">
    <property type="match status" value="1"/>
</dbReference>
<keyword evidence="6" id="KW-0812">Transmembrane</keyword>
<dbReference type="GeneID" id="105910932"/>
<gene>
    <name evidence="9" type="primary">LOC105910932</name>
</gene>
<dbReference type="InterPro" id="IPR006052">
    <property type="entry name" value="TNF_dom"/>
</dbReference>
<dbReference type="InterPro" id="IPR008983">
    <property type="entry name" value="Tumour_necrosis_fac-like_dom"/>
</dbReference>
<dbReference type="RefSeq" id="XP_031431988.1">
    <property type="nucleotide sequence ID" value="XM_031576128.2"/>
</dbReference>
<evidence type="ECO:0000256" key="4">
    <source>
        <dbReference type="ARBA" id="ARBA00023136"/>
    </source>
</evidence>
<keyword evidence="4 6" id="KW-0472">Membrane</keyword>
<comment type="subcellular location">
    <subcellularLocation>
        <location evidence="1">Membrane</location>
    </subcellularLocation>
</comment>
<dbReference type="Pfam" id="PF00229">
    <property type="entry name" value="TNF"/>
    <property type="match status" value="1"/>
</dbReference>
<evidence type="ECO:0000256" key="1">
    <source>
        <dbReference type="ARBA" id="ARBA00004370"/>
    </source>
</evidence>
<evidence type="ECO:0000256" key="5">
    <source>
        <dbReference type="SAM" id="MobiDB-lite"/>
    </source>
</evidence>
<dbReference type="PANTHER" id="PTHR11471">
    <property type="entry name" value="TUMOR NECROSIS FACTOR FAMILY MEMBER"/>
    <property type="match status" value="1"/>
</dbReference>
<dbReference type="GO" id="GO:0005125">
    <property type="term" value="F:cytokine activity"/>
    <property type="evidence" value="ECO:0007669"/>
    <property type="project" value="UniProtKB-KW"/>
</dbReference>
<keyword evidence="8" id="KW-1185">Reference proteome</keyword>
<feature type="region of interest" description="Disordered" evidence="5">
    <location>
        <begin position="69"/>
        <end position="99"/>
    </location>
</feature>
<dbReference type="GO" id="GO:0005164">
    <property type="term" value="F:tumor necrosis factor receptor binding"/>
    <property type="evidence" value="ECO:0007669"/>
    <property type="project" value="InterPro"/>
</dbReference>
<dbReference type="PANTHER" id="PTHR11471:SF34">
    <property type="entry name" value="TUMOR NECROSIS FACTOR LIGAND SUPERFAMILY MEMBER 14"/>
    <property type="match status" value="1"/>
</dbReference>
<proteinExistence type="inferred from homology"/>
<comment type="similarity">
    <text evidence="2">Belongs to the tumor necrosis factor family.</text>
</comment>
<evidence type="ECO:0000313" key="8">
    <source>
        <dbReference type="Proteomes" id="UP000515152"/>
    </source>
</evidence>